<feature type="transmembrane region" description="Helical" evidence="1">
    <location>
        <begin position="21"/>
        <end position="44"/>
    </location>
</feature>
<protein>
    <submittedName>
        <fullName evidence="2">Uncharacterized protein</fullName>
    </submittedName>
</protein>
<dbReference type="EMBL" id="JAFREP010000020">
    <property type="protein sequence ID" value="MBO1320856.1"/>
    <property type="molecule type" value="Genomic_DNA"/>
</dbReference>
<proteinExistence type="predicted"/>
<sequence length="164" mass="17931">MNQTQQHQQQATPPQGAARGVSLIEAMISLTILFIGIVGLVGAFQAQIFSTFIATNHTQATMIVETVANELAASPYGEWDLDTLQTYYQFDAEGNRTDDDDSVYYSVEISQVEVGDGWTQLAIGVTWVGWRLDSERAKTLNPASNFAYEANIVLSAQYDLLSGG</sequence>
<evidence type="ECO:0000313" key="2">
    <source>
        <dbReference type="EMBL" id="MBO1320856.1"/>
    </source>
</evidence>
<dbReference type="Proteomes" id="UP000664417">
    <property type="component" value="Unassembled WGS sequence"/>
</dbReference>
<accession>A0A8J7U6Y5</accession>
<dbReference type="InterPro" id="IPR012902">
    <property type="entry name" value="N_methyl_site"/>
</dbReference>
<keyword evidence="3" id="KW-1185">Reference proteome</keyword>
<keyword evidence="1" id="KW-0812">Transmembrane</keyword>
<keyword evidence="1" id="KW-0472">Membrane</keyword>
<name>A0A8J7U6Y5_9BACT</name>
<gene>
    <name evidence="2" type="ORF">J3U88_20425</name>
</gene>
<organism evidence="2 3">
    <name type="scientific">Acanthopleuribacter pedis</name>
    <dbReference type="NCBI Taxonomy" id="442870"/>
    <lineage>
        <taxon>Bacteria</taxon>
        <taxon>Pseudomonadati</taxon>
        <taxon>Acidobacteriota</taxon>
        <taxon>Holophagae</taxon>
        <taxon>Acanthopleuribacterales</taxon>
        <taxon>Acanthopleuribacteraceae</taxon>
        <taxon>Acanthopleuribacter</taxon>
    </lineage>
</organism>
<dbReference type="AlphaFoldDB" id="A0A8J7U6Y5"/>
<reference evidence="2" key="1">
    <citation type="submission" date="2021-03" db="EMBL/GenBank/DDBJ databases">
        <authorList>
            <person name="Wang G."/>
        </authorList>
    </citation>
    <scope>NUCLEOTIDE SEQUENCE</scope>
    <source>
        <strain evidence="2">KCTC 12899</strain>
    </source>
</reference>
<dbReference type="PROSITE" id="PS00409">
    <property type="entry name" value="PROKAR_NTER_METHYL"/>
    <property type="match status" value="1"/>
</dbReference>
<dbReference type="RefSeq" id="WP_207860831.1">
    <property type="nucleotide sequence ID" value="NZ_JAFREP010000020.1"/>
</dbReference>
<evidence type="ECO:0000256" key="1">
    <source>
        <dbReference type="SAM" id="Phobius"/>
    </source>
</evidence>
<comment type="caution">
    <text evidence="2">The sequence shown here is derived from an EMBL/GenBank/DDBJ whole genome shotgun (WGS) entry which is preliminary data.</text>
</comment>
<keyword evidence="1" id="KW-1133">Transmembrane helix</keyword>
<evidence type="ECO:0000313" key="3">
    <source>
        <dbReference type="Proteomes" id="UP000664417"/>
    </source>
</evidence>